<proteinExistence type="predicted"/>
<dbReference type="SUPFAM" id="SSF81995">
    <property type="entry name" value="beta-sandwich domain of Sec23/24"/>
    <property type="match status" value="1"/>
</dbReference>
<comment type="caution">
    <text evidence="3">The sequence shown here is derived from an EMBL/GenBank/DDBJ whole genome shotgun (WGS) entry which is preliminary data.</text>
</comment>
<keyword evidence="2" id="KW-0472">Membrane</keyword>
<gene>
    <name evidence="3" type="ORF">IAD19_03290</name>
</gene>
<feature type="region of interest" description="Disordered" evidence="1">
    <location>
        <begin position="1"/>
        <end position="29"/>
    </location>
</feature>
<evidence type="ECO:0000256" key="2">
    <source>
        <dbReference type="SAM" id="Phobius"/>
    </source>
</evidence>
<organism evidence="3 4">
    <name type="scientific">Candidatus Egerieicola faecale</name>
    <dbReference type="NCBI Taxonomy" id="2840774"/>
    <lineage>
        <taxon>Bacteria</taxon>
        <taxon>Bacillati</taxon>
        <taxon>Bacillota</taxon>
        <taxon>Clostridia</taxon>
        <taxon>Eubacteriales</taxon>
        <taxon>Oscillospiraceae</taxon>
        <taxon>Oscillospiraceae incertae sedis</taxon>
        <taxon>Candidatus Egerieicola</taxon>
    </lineage>
</organism>
<protein>
    <submittedName>
        <fullName evidence="3">DUF4190 domain-containing protein</fullName>
    </submittedName>
</protein>
<dbReference type="EMBL" id="DVMX01000061">
    <property type="protein sequence ID" value="HIU41555.1"/>
    <property type="molecule type" value="Genomic_DNA"/>
</dbReference>
<feature type="transmembrane region" description="Helical" evidence="2">
    <location>
        <begin position="53"/>
        <end position="86"/>
    </location>
</feature>
<evidence type="ECO:0000313" key="4">
    <source>
        <dbReference type="Proteomes" id="UP000824082"/>
    </source>
</evidence>
<reference evidence="3" key="2">
    <citation type="journal article" date="2021" name="PeerJ">
        <title>Extensive microbial diversity within the chicken gut microbiome revealed by metagenomics and culture.</title>
        <authorList>
            <person name="Gilroy R."/>
            <person name="Ravi A."/>
            <person name="Getino M."/>
            <person name="Pursley I."/>
            <person name="Horton D.L."/>
            <person name="Alikhan N.F."/>
            <person name="Baker D."/>
            <person name="Gharbi K."/>
            <person name="Hall N."/>
            <person name="Watson M."/>
            <person name="Adriaenssens E.M."/>
            <person name="Foster-Nyarko E."/>
            <person name="Jarju S."/>
            <person name="Secka A."/>
            <person name="Antonio M."/>
            <person name="Oren A."/>
            <person name="Chaudhuri R.R."/>
            <person name="La Ragione R."/>
            <person name="Hildebrand F."/>
            <person name="Pallen M.J."/>
        </authorList>
    </citation>
    <scope>NUCLEOTIDE SEQUENCE</scope>
    <source>
        <strain evidence="3">4509</strain>
    </source>
</reference>
<keyword evidence="2" id="KW-1133">Transmembrane helix</keyword>
<reference evidence="3" key="1">
    <citation type="submission" date="2020-10" db="EMBL/GenBank/DDBJ databases">
        <authorList>
            <person name="Gilroy R."/>
        </authorList>
    </citation>
    <scope>NUCLEOTIDE SEQUENCE</scope>
    <source>
        <strain evidence="3">4509</strain>
    </source>
</reference>
<keyword evidence="2" id="KW-0812">Transmembrane</keyword>
<sequence>MEFNQNPNPQPSQSPSYQQPPQGQYQQGYSQPYQPYPQYSSPINQNKPSGMAIASMVLGICSIFFSAGFITGLICAILAIVFAGKVTKQAPGGNLGASQNFVKAGKICGIVGLVFSILFAILWTILIIATVLFIQEATPYLMDELSPYLNGNIDIQISATSLPF</sequence>
<dbReference type="AlphaFoldDB" id="A0A9D1IPP2"/>
<name>A0A9D1IPP2_9FIRM</name>
<evidence type="ECO:0000256" key="1">
    <source>
        <dbReference type="SAM" id="MobiDB-lite"/>
    </source>
</evidence>
<feature type="transmembrane region" description="Helical" evidence="2">
    <location>
        <begin position="107"/>
        <end position="134"/>
    </location>
</feature>
<evidence type="ECO:0000313" key="3">
    <source>
        <dbReference type="EMBL" id="HIU41555.1"/>
    </source>
</evidence>
<accession>A0A9D1IPP2</accession>
<dbReference type="Proteomes" id="UP000824082">
    <property type="component" value="Unassembled WGS sequence"/>
</dbReference>